<dbReference type="AlphaFoldDB" id="A0A317F9M8"/>
<dbReference type="HAMAP" id="MF_00344">
    <property type="entry name" value="GMP_synthase"/>
    <property type="match status" value="1"/>
</dbReference>
<keyword evidence="15" id="KW-1185">Reference proteome</keyword>
<dbReference type="Gene3D" id="3.40.50.880">
    <property type="match status" value="1"/>
</dbReference>
<proteinExistence type="inferred from homology"/>
<dbReference type="FunFam" id="3.30.300.10:FF:000002">
    <property type="entry name" value="GMP synthase [glutamine-hydrolyzing]"/>
    <property type="match status" value="1"/>
</dbReference>
<comment type="function">
    <text evidence="1 11">Catalyzes the synthesis of GMP from XMP.</text>
</comment>
<dbReference type="Proteomes" id="UP000245765">
    <property type="component" value="Unassembled WGS sequence"/>
</dbReference>
<evidence type="ECO:0000256" key="12">
    <source>
        <dbReference type="PROSITE-ProRule" id="PRU00886"/>
    </source>
</evidence>
<dbReference type="GO" id="GO:0005829">
    <property type="term" value="C:cytosol"/>
    <property type="evidence" value="ECO:0007669"/>
    <property type="project" value="TreeGrafter"/>
</dbReference>
<keyword evidence="7 11" id="KW-0332">GMP biosynthesis</keyword>
<feature type="active site" description="Nucleophile" evidence="11">
    <location>
        <position position="95"/>
    </location>
</feature>
<feature type="domain" description="GMPS ATP-PPase" evidence="13">
    <location>
        <begin position="212"/>
        <end position="404"/>
    </location>
</feature>
<dbReference type="Pfam" id="PF02540">
    <property type="entry name" value="NAD_synthase"/>
    <property type="match status" value="1"/>
</dbReference>
<dbReference type="PRINTS" id="PR00097">
    <property type="entry name" value="ANTSNTHASEII"/>
</dbReference>
<dbReference type="NCBIfam" id="TIGR00888">
    <property type="entry name" value="guaA_Nterm"/>
    <property type="match status" value="1"/>
</dbReference>
<dbReference type="PROSITE" id="PS51273">
    <property type="entry name" value="GATASE_TYPE_1"/>
    <property type="match status" value="1"/>
</dbReference>
<evidence type="ECO:0000256" key="2">
    <source>
        <dbReference type="ARBA" id="ARBA00005153"/>
    </source>
</evidence>
<dbReference type="InterPro" id="IPR001674">
    <property type="entry name" value="GMP_synth_C"/>
</dbReference>
<dbReference type="NCBIfam" id="TIGR00884">
    <property type="entry name" value="guaA_Cterm"/>
    <property type="match status" value="1"/>
</dbReference>
<dbReference type="Gene3D" id="3.40.50.620">
    <property type="entry name" value="HUPs"/>
    <property type="match status" value="1"/>
</dbReference>
<dbReference type="NCBIfam" id="NF000848">
    <property type="entry name" value="PRK00074.1"/>
    <property type="match status" value="1"/>
</dbReference>
<dbReference type="PANTHER" id="PTHR11922:SF2">
    <property type="entry name" value="GMP SYNTHASE [GLUTAMINE-HYDROLYZING]"/>
    <property type="match status" value="1"/>
</dbReference>
<dbReference type="CDD" id="cd01997">
    <property type="entry name" value="GMP_synthase_C"/>
    <property type="match status" value="1"/>
</dbReference>
<dbReference type="InterPro" id="IPR004739">
    <property type="entry name" value="GMP_synth_GATase"/>
</dbReference>
<gene>
    <name evidence="11" type="primary">guaA</name>
    <name evidence="14" type="ORF">DFH01_19865</name>
</gene>
<dbReference type="SUPFAM" id="SSF52317">
    <property type="entry name" value="Class I glutamine amidotransferase-like"/>
    <property type="match status" value="1"/>
</dbReference>
<dbReference type="GO" id="GO:0003921">
    <property type="term" value="F:GMP synthase activity"/>
    <property type="evidence" value="ECO:0007669"/>
    <property type="project" value="InterPro"/>
</dbReference>
<dbReference type="CDD" id="cd01742">
    <property type="entry name" value="GATase1_GMP_Synthase"/>
    <property type="match status" value="1"/>
</dbReference>
<dbReference type="InterPro" id="IPR014729">
    <property type="entry name" value="Rossmann-like_a/b/a_fold"/>
</dbReference>
<dbReference type="RefSeq" id="WP_109872196.1">
    <property type="nucleotide sequence ID" value="NZ_QGNA01000004.1"/>
</dbReference>
<dbReference type="UniPathway" id="UPA00189">
    <property type="reaction ID" value="UER00296"/>
</dbReference>
<name>A0A317F9M8_9PROT</name>
<keyword evidence="5 11" id="KW-0436">Ligase</keyword>
<reference evidence="15" key="1">
    <citation type="submission" date="2018-05" db="EMBL/GenBank/DDBJ databases">
        <authorList>
            <person name="Du Z."/>
            <person name="Wang X."/>
        </authorList>
    </citation>
    <scope>NUCLEOTIDE SEQUENCE [LARGE SCALE GENOMIC DNA]</scope>
    <source>
        <strain evidence="15">CQN31</strain>
    </source>
</reference>
<evidence type="ECO:0000313" key="15">
    <source>
        <dbReference type="Proteomes" id="UP000245765"/>
    </source>
</evidence>
<feature type="active site" evidence="11">
    <location>
        <position position="187"/>
    </location>
</feature>
<dbReference type="Pfam" id="PF00958">
    <property type="entry name" value="GMP_synt_C"/>
    <property type="match status" value="1"/>
</dbReference>
<evidence type="ECO:0000313" key="14">
    <source>
        <dbReference type="EMBL" id="PWS35830.1"/>
    </source>
</evidence>
<dbReference type="InterPro" id="IPR025777">
    <property type="entry name" value="GMPS_ATP_PPase_dom"/>
</dbReference>
<protein>
    <recommendedName>
        <fullName evidence="4 11">GMP synthase [glutamine-hydrolyzing]</fullName>
        <ecNumber evidence="3 11">6.3.5.2</ecNumber>
    </recommendedName>
    <alternativeName>
        <fullName evidence="11">GMP synthetase</fullName>
    </alternativeName>
    <alternativeName>
        <fullName evidence="11">Glutamine amidotransferase</fullName>
    </alternativeName>
</protein>
<dbReference type="EMBL" id="QGNA01000004">
    <property type="protein sequence ID" value="PWS35830.1"/>
    <property type="molecule type" value="Genomic_DNA"/>
</dbReference>
<keyword evidence="9 11" id="KW-0067">ATP-binding</keyword>
<evidence type="ECO:0000256" key="7">
    <source>
        <dbReference type="ARBA" id="ARBA00022749"/>
    </source>
</evidence>
<evidence type="ECO:0000256" key="10">
    <source>
        <dbReference type="ARBA" id="ARBA00022962"/>
    </source>
</evidence>
<comment type="catalytic activity">
    <reaction evidence="11">
        <text>XMP + L-glutamine + ATP + H2O = GMP + L-glutamate + AMP + diphosphate + 2 H(+)</text>
        <dbReference type="Rhea" id="RHEA:11680"/>
        <dbReference type="ChEBI" id="CHEBI:15377"/>
        <dbReference type="ChEBI" id="CHEBI:15378"/>
        <dbReference type="ChEBI" id="CHEBI:29985"/>
        <dbReference type="ChEBI" id="CHEBI:30616"/>
        <dbReference type="ChEBI" id="CHEBI:33019"/>
        <dbReference type="ChEBI" id="CHEBI:57464"/>
        <dbReference type="ChEBI" id="CHEBI:58115"/>
        <dbReference type="ChEBI" id="CHEBI:58359"/>
        <dbReference type="ChEBI" id="CHEBI:456215"/>
        <dbReference type="EC" id="6.3.5.2"/>
    </reaction>
</comment>
<dbReference type="InterPro" id="IPR029062">
    <property type="entry name" value="Class_I_gatase-like"/>
</dbReference>
<dbReference type="SUPFAM" id="SSF52402">
    <property type="entry name" value="Adenine nucleotide alpha hydrolases-like"/>
    <property type="match status" value="1"/>
</dbReference>
<evidence type="ECO:0000256" key="6">
    <source>
        <dbReference type="ARBA" id="ARBA00022741"/>
    </source>
</evidence>
<dbReference type="GO" id="GO:0005524">
    <property type="term" value="F:ATP binding"/>
    <property type="evidence" value="ECO:0007669"/>
    <property type="project" value="UniProtKB-UniRule"/>
</dbReference>
<evidence type="ECO:0000256" key="5">
    <source>
        <dbReference type="ARBA" id="ARBA00022598"/>
    </source>
</evidence>
<dbReference type="PROSITE" id="PS51553">
    <property type="entry name" value="GMPS_ATP_PPASE"/>
    <property type="match status" value="1"/>
</dbReference>
<sequence>MTLPPDSTAPAAARHERILILDFGSQVTQLIARRLRESGVYCEIWPFNAAPEARIRAFNPKGIIFSGGPASVTEGESPRAPDYAFASGLPILGICYGQQTLAHQLGGTVEGGHAREFGRAHVDVTGDCAITQGIWAKGAREQVWMSHGDRITELPPGFRVVASSEGAPFALIADDKRHYYGTMFHPEVVHTPHGAQLLKNFTHLVCGCTGDWTMGAFRAEMIEKIRAQVGSGRVVCGLSGGVDSSVAAVLIHEAIGDQLTCIYVDHGLMRAGESEQVVSTFRDRFNIKLIHRDASDLFLGQLSGVTDPEQKRKIIGRLFIEVFEEEQNKLGGADFLAQGTLYPDVIESVSATGGPSVTIKSHHNVGGLPEGMRMKLVEPLRELFKDEVRALGRELAIPEAIVGRHPFPGPGLAIRIPGEVTREKADLLRKVDSIYLEEIRTAGLYDAIWQAFAVLLPVRTVGVMGDGRTYDQACALRAVTSTDGMTADVYPFSMEFLSRVANRIVNEVRGINRVTYDITSKPPGTIEWE</sequence>
<dbReference type="InterPro" id="IPR022310">
    <property type="entry name" value="NAD/GMP_synthase"/>
</dbReference>
<dbReference type="InterPro" id="IPR017926">
    <property type="entry name" value="GATASE"/>
</dbReference>
<evidence type="ECO:0000256" key="4">
    <source>
        <dbReference type="ARBA" id="ARBA00021562"/>
    </source>
</evidence>
<evidence type="ECO:0000256" key="8">
    <source>
        <dbReference type="ARBA" id="ARBA00022755"/>
    </source>
</evidence>
<dbReference type="FunFam" id="3.40.50.620:FF:000001">
    <property type="entry name" value="GMP synthase [glutamine-hydrolyzing]"/>
    <property type="match status" value="1"/>
</dbReference>
<feature type="active site" evidence="11">
    <location>
        <position position="185"/>
    </location>
</feature>
<dbReference type="EC" id="6.3.5.2" evidence="3 11"/>
<evidence type="ECO:0000256" key="1">
    <source>
        <dbReference type="ARBA" id="ARBA00002332"/>
    </source>
</evidence>
<evidence type="ECO:0000256" key="11">
    <source>
        <dbReference type="HAMAP-Rule" id="MF_00344"/>
    </source>
</evidence>
<dbReference type="PRINTS" id="PR00099">
    <property type="entry name" value="CPSGATASE"/>
</dbReference>
<dbReference type="FunFam" id="3.40.50.880:FF:000001">
    <property type="entry name" value="GMP synthase [glutamine-hydrolyzing]"/>
    <property type="match status" value="1"/>
</dbReference>
<accession>A0A317F9M8</accession>
<dbReference type="PRINTS" id="PR00096">
    <property type="entry name" value="GATASE"/>
</dbReference>
<dbReference type="SUPFAM" id="SSF54810">
    <property type="entry name" value="GMP synthetase C-terminal dimerisation domain"/>
    <property type="match status" value="1"/>
</dbReference>
<dbReference type="OrthoDB" id="9802219at2"/>
<evidence type="ECO:0000259" key="13">
    <source>
        <dbReference type="PROSITE" id="PS51553"/>
    </source>
</evidence>
<feature type="binding site" evidence="12">
    <location>
        <begin position="239"/>
        <end position="245"/>
    </location>
    <ligand>
        <name>ATP</name>
        <dbReference type="ChEBI" id="CHEBI:30616"/>
    </ligand>
</feature>
<comment type="pathway">
    <text evidence="2 11">Purine metabolism; GMP biosynthesis; GMP from XMP (L-Gln route): step 1/1.</text>
</comment>
<organism evidence="14 15">
    <name type="scientific">Falsiroseomonas bella</name>
    <dbReference type="NCBI Taxonomy" id="2184016"/>
    <lineage>
        <taxon>Bacteria</taxon>
        <taxon>Pseudomonadati</taxon>
        <taxon>Pseudomonadota</taxon>
        <taxon>Alphaproteobacteria</taxon>
        <taxon>Acetobacterales</taxon>
        <taxon>Roseomonadaceae</taxon>
        <taxon>Falsiroseomonas</taxon>
    </lineage>
</organism>
<evidence type="ECO:0000256" key="3">
    <source>
        <dbReference type="ARBA" id="ARBA00012746"/>
    </source>
</evidence>
<keyword evidence="8 11" id="KW-0658">Purine biosynthesis</keyword>
<dbReference type="Gene3D" id="3.30.300.10">
    <property type="match status" value="1"/>
</dbReference>
<evidence type="ECO:0000256" key="9">
    <source>
        <dbReference type="ARBA" id="ARBA00022840"/>
    </source>
</evidence>
<comment type="caution">
    <text evidence="14">The sequence shown here is derived from an EMBL/GenBank/DDBJ whole genome shotgun (WGS) entry which is preliminary data.</text>
</comment>
<keyword evidence="6 11" id="KW-0547">Nucleotide-binding</keyword>
<keyword evidence="10 11" id="KW-0315">Glutamine amidotransferase</keyword>
<comment type="subunit">
    <text evidence="11">Homodimer.</text>
</comment>
<dbReference type="PANTHER" id="PTHR11922">
    <property type="entry name" value="GMP SYNTHASE-RELATED"/>
    <property type="match status" value="1"/>
</dbReference>
<dbReference type="Pfam" id="PF00117">
    <property type="entry name" value="GATase"/>
    <property type="match status" value="1"/>
</dbReference>
<dbReference type="InterPro" id="IPR022955">
    <property type="entry name" value="GMP_synthase"/>
</dbReference>